<feature type="domain" description="Mechanosensitive ion channel MscS" evidence="2">
    <location>
        <begin position="262"/>
        <end position="328"/>
    </location>
</feature>
<proteinExistence type="predicted"/>
<evidence type="ECO:0000313" key="4">
    <source>
        <dbReference type="EMBL" id="MBU3028629.1"/>
    </source>
</evidence>
<dbReference type="PANTHER" id="PTHR30347">
    <property type="entry name" value="POTASSIUM CHANNEL RELATED"/>
    <property type="match status" value="1"/>
</dbReference>
<dbReference type="PANTHER" id="PTHR30347:SF1">
    <property type="entry name" value="MECHANOSENSITIVE CHANNEL MSCK"/>
    <property type="match status" value="1"/>
</dbReference>
<feature type="transmembrane region" description="Helical" evidence="1">
    <location>
        <begin position="216"/>
        <end position="235"/>
    </location>
</feature>
<keyword evidence="1" id="KW-0812">Transmembrane</keyword>
<dbReference type="InterPro" id="IPR049278">
    <property type="entry name" value="MS_channel_C"/>
</dbReference>
<accession>A0ABS6AG72</accession>
<feature type="transmembrane region" description="Helical" evidence="1">
    <location>
        <begin position="142"/>
        <end position="161"/>
    </location>
</feature>
<evidence type="ECO:0000256" key="1">
    <source>
        <dbReference type="SAM" id="Phobius"/>
    </source>
</evidence>
<comment type="caution">
    <text evidence="4">The sequence shown here is derived from an EMBL/GenBank/DDBJ whole genome shotgun (WGS) entry which is preliminary data.</text>
</comment>
<dbReference type="InterPro" id="IPR006685">
    <property type="entry name" value="MscS_channel_2nd"/>
</dbReference>
<reference evidence="4" key="1">
    <citation type="submission" date="2021-06" db="EMBL/GenBank/DDBJ databases">
        <title>Paracoccus bacterium XHP0099 sp. nov., isolated from the surface waters of the Yellow Sea.</title>
        <authorList>
            <person name="Xue H."/>
            <person name="Zhang D."/>
        </authorList>
    </citation>
    <scope>NUCLEOTIDE SEQUENCE</scope>
    <source>
        <strain evidence="4">XHP0099</strain>
    </source>
</reference>
<feature type="transmembrane region" description="Helical" evidence="1">
    <location>
        <begin position="32"/>
        <end position="52"/>
    </location>
</feature>
<keyword evidence="5" id="KW-1185">Reference proteome</keyword>
<dbReference type="RefSeq" id="WP_216031325.1">
    <property type="nucleotide sequence ID" value="NZ_JAHKNG010000001.1"/>
</dbReference>
<keyword evidence="1" id="KW-1133">Transmembrane helix</keyword>
<dbReference type="EMBL" id="JAHKNG010000001">
    <property type="protein sequence ID" value="MBU3028629.1"/>
    <property type="molecule type" value="Genomic_DNA"/>
</dbReference>
<protein>
    <submittedName>
        <fullName evidence="4">Mechanosensitive ion channel</fullName>
    </submittedName>
</protein>
<name>A0ABS6AG72_9RHOB</name>
<dbReference type="InterPro" id="IPR052702">
    <property type="entry name" value="MscS-like_channel"/>
</dbReference>
<feature type="domain" description="Mechanosensitive ion channel MscS C-terminal" evidence="3">
    <location>
        <begin position="337"/>
        <end position="419"/>
    </location>
</feature>
<dbReference type="Pfam" id="PF00924">
    <property type="entry name" value="MS_channel_2nd"/>
    <property type="match status" value="1"/>
</dbReference>
<keyword evidence="1" id="KW-0472">Membrane</keyword>
<feature type="transmembrane region" description="Helical" evidence="1">
    <location>
        <begin position="173"/>
        <end position="195"/>
    </location>
</feature>
<feature type="transmembrane region" description="Helical" evidence="1">
    <location>
        <begin position="108"/>
        <end position="130"/>
    </location>
</feature>
<feature type="transmembrane region" description="Helical" evidence="1">
    <location>
        <begin position="73"/>
        <end position="96"/>
    </location>
</feature>
<evidence type="ECO:0000259" key="2">
    <source>
        <dbReference type="Pfam" id="PF00924"/>
    </source>
</evidence>
<evidence type="ECO:0000313" key="5">
    <source>
        <dbReference type="Proteomes" id="UP001166191"/>
    </source>
</evidence>
<organism evidence="4 5">
    <name type="scientific">Paracoccus marinaquae</name>
    <dbReference type="NCBI Taxonomy" id="2841926"/>
    <lineage>
        <taxon>Bacteria</taxon>
        <taxon>Pseudomonadati</taxon>
        <taxon>Pseudomonadota</taxon>
        <taxon>Alphaproteobacteria</taxon>
        <taxon>Rhodobacterales</taxon>
        <taxon>Paracoccaceae</taxon>
        <taxon>Paracoccus</taxon>
    </lineage>
</organism>
<gene>
    <name evidence="4" type="ORF">KNW02_00680</name>
</gene>
<dbReference type="Proteomes" id="UP001166191">
    <property type="component" value="Unassembled WGS sequence"/>
</dbReference>
<sequence>MEQLDPEVINAAQGLWYRVQLFIDTLLIPSRIYQLPAIAGLVLLSWLIARFLSPRLTDWLRTRENWPKWRLRLGLLIDRRLTLIIFTLLSWAVVLVMREVTYSFRSQVIELTATIATAWVGIFFLARVILNRFLRRIVSWAAWIWVTLHLLGLTEPAAAFLESLALSIGDFRLSLLTVIKALAITGLMIGGARVLSRLITGRLSQNEDISPTMRVLTAKLLQIVLFSLAVIVGLKAVGFDLTGLAVFSGAVGVGLGFGLQKVVSNLVSGVIILLDKSVKPGDVISLGDTFGWIEELGARYVSVVTRDGKEYLIPNEDLVTGQVVNWSHTNDFVRLDLRFGASYADDPHEVSKIAINAALGVKRVLAHRKPVCWVTGFGDSSVDYVLRFWIGDASGGLTNVRGQVFLALWDAFQEHGVSIPFPQREVRLLNDDSVLHRGETSPLQDRVAGKD</sequence>
<evidence type="ECO:0000259" key="3">
    <source>
        <dbReference type="Pfam" id="PF21082"/>
    </source>
</evidence>
<dbReference type="Pfam" id="PF21082">
    <property type="entry name" value="MS_channel_3rd"/>
    <property type="match status" value="1"/>
</dbReference>